<feature type="compositionally biased region" description="Basic and acidic residues" evidence="1">
    <location>
        <begin position="483"/>
        <end position="495"/>
    </location>
</feature>
<dbReference type="Proteomes" id="UP001164286">
    <property type="component" value="Unassembled WGS sequence"/>
</dbReference>
<evidence type="ECO:0000313" key="2">
    <source>
        <dbReference type="EMBL" id="KAI9634700.1"/>
    </source>
</evidence>
<gene>
    <name evidence="2" type="ORF">MKK02DRAFT_37579</name>
</gene>
<feature type="region of interest" description="Disordered" evidence="1">
    <location>
        <begin position="348"/>
        <end position="367"/>
    </location>
</feature>
<proteinExistence type="predicted"/>
<dbReference type="RefSeq" id="XP_052944477.1">
    <property type="nucleotide sequence ID" value="XM_053089705.1"/>
</dbReference>
<evidence type="ECO:0000313" key="3">
    <source>
        <dbReference type="Proteomes" id="UP001164286"/>
    </source>
</evidence>
<feature type="compositionally biased region" description="Basic and acidic residues" evidence="1">
    <location>
        <begin position="209"/>
        <end position="220"/>
    </location>
</feature>
<feature type="compositionally biased region" description="Polar residues" evidence="1">
    <location>
        <begin position="98"/>
        <end position="108"/>
    </location>
</feature>
<evidence type="ECO:0000256" key="1">
    <source>
        <dbReference type="SAM" id="MobiDB-lite"/>
    </source>
</evidence>
<feature type="compositionally biased region" description="Basic and acidic residues" evidence="1">
    <location>
        <begin position="463"/>
        <end position="474"/>
    </location>
</feature>
<feature type="compositionally biased region" description="Low complexity" evidence="1">
    <location>
        <begin position="189"/>
        <end position="200"/>
    </location>
</feature>
<accession>A0AA38H5S1</accession>
<reference evidence="2" key="1">
    <citation type="journal article" date="2022" name="G3 (Bethesda)">
        <title>High quality genome of the basidiomycete yeast Dioszegia hungarica PDD-24b-2 isolated from cloud water.</title>
        <authorList>
            <person name="Jarrige D."/>
            <person name="Haridas S."/>
            <person name="Bleykasten-Grosshans C."/>
            <person name="Joly M."/>
            <person name="Nadalig T."/>
            <person name="Sancelme M."/>
            <person name="Vuilleumier S."/>
            <person name="Grigoriev I.V."/>
            <person name="Amato P."/>
            <person name="Bringel F."/>
        </authorList>
    </citation>
    <scope>NUCLEOTIDE SEQUENCE</scope>
    <source>
        <strain evidence="2">PDD-24b-2</strain>
    </source>
</reference>
<dbReference type="AlphaFoldDB" id="A0AA38H5S1"/>
<feature type="compositionally biased region" description="Low complexity" evidence="1">
    <location>
        <begin position="260"/>
        <end position="282"/>
    </location>
</feature>
<keyword evidence="3" id="KW-1185">Reference proteome</keyword>
<feature type="region of interest" description="Disordered" evidence="1">
    <location>
        <begin position="47"/>
        <end position="130"/>
    </location>
</feature>
<organism evidence="2 3">
    <name type="scientific">Dioszegia hungarica</name>
    <dbReference type="NCBI Taxonomy" id="4972"/>
    <lineage>
        <taxon>Eukaryota</taxon>
        <taxon>Fungi</taxon>
        <taxon>Dikarya</taxon>
        <taxon>Basidiomycota</taxon>
        <taxon>Agaricomycotina</taxon>
        <taxon>Tremellomycetes</taxon>
        <taxon>Tremellales</taxon>
        <taxon>Bulleribasidiaceae</taxon>
        <taxon>Dioszegia</taxon>
    </lineage>
</organism>
<protein>
    <submittedName>
        <fullName evidence="2">Uncharacterized protein</fullName>
    </submittedName>
</protein>
<feature type="region of interest" description="Disordered" evidence="1">
    <location>
        <begin position="181"/>
        <end position="229"/>
    </location>
</feature>
<dbReference type="EMBL" id="JAKWFO010000006">
    <property type="protein sequence ID" value="KAI9634700.1"/>
    <property type="molecule type" value="Genomic_DNA"/>
</dbReference>
<sequence length="495" mass="53334">MSTSMVAGPSRPRQRTSSLKHEIQPPTRRLSAHQVLLLTPFGGVPTAVFDSAPGMARERTSLGSRNRASPQDVPIASSSMGREPSLVPRARSLAAPSPLSQPLTTISTSDEDPSSAAPSREASSHAEEPTIAAVVGTVAMTRSTSLPVLTLGELEAMKDKDTELGIARGGEWAWVCRDEEDDSVEDDITTPGVPETPTPTAFTFSDPFASHRDGTFRRTAETAGFGSYRPIATASVEGYEYAPSPARRASEIPTTRQSFSSNTSSPGSSRTPRRPSVSVRPGLESPRGTHISPHPQRPPITRYKTEPARTAGLGLAIVVKSETPRVGVQVKDDAGGSLGRKGVSLSTVERRERRHAQMRDEREGEFGRRGSWAPVDVVDGLEVAHSPSRNPRGSIISLLTEGRFHSVSEFGASPPRTRTDSLDSVFASVKLGRAASSFDDTKFDTFPRRGSSGLAMISRLRVHRDEEDPGRRGSGDGTSETSWYERRGSWQKEVA</sequence>
<feature type="region of interest" description="Disordered" evidence="1">
    <location>
        <begin position="1"/>
        <end position="31"/>
    </location>
</feature>
<dbReference type="GeneID" id="77728910"/>
<feature type="region of interest" description="Disordered" evidence="1">
    <location>
        <begin position="460"/>
        <end position="495"/>
    </location>
</feature>
<name>A0AA38H5S1_9TREE</name>
<feature type="region of interest" description="Disordered" evidence="1">
    <location>
        <begin position="241"/>
        <end position="307"/>
    </location>
</feature>
<comment type="caution">
    <text evidence="2">The sequence shown here is derived from an EMBL/GenBank/DDBJ whole genome shotgun (WGS) entry which is preliminary data.</text>
</comment>